<feature type="region of interest" description="Disordered" evidence="7">
    <location>
        <begin position="25"/>
        <end position="212"/>
    </location>
</feature>
<feature type="compositionally biased region" description="Polar residues" evidence="7">
    <location>
        <begin position="55"/>
        <end position="67"/>
    </location>
</feature>
<dbReference type="PANTHER" id="PTHR10639">
    <property type="entry name" value="CLATHRIN LIGHT CHAIN"/>
    <property type="match status" value="1"/>
</dbReference>
<evidence type="ECO:0000256" key="1">
    <source>
        <dbReference type="ARBA" id="ARBA00004180"/>
    </source>
</evidence>
<dbReference type="GO" id="GO:0072583">
    <property type="term" value="P:clathrin-dependent endocytosis"/>
    <property type="evidence" value="ECO:0007669"/>
    <property type="project" value="TreeGrafter"/>
</dbReference>
<reference evidence="8 9" key="1">
    <citation type="journal article" date="2021" name="Elife">
        <title>Chloroplast acquisition without the gene transfer in kleptoplastic sea slugs, Plakobranchus ocellatus.</title>
        <authorList>
            <person name="Maeda T."/>
            <person name="Takahashi S."/>
            <person name="Yoshida T."/>
            <person name="Shimamura S."/>
            <person name="Takaki Y."/>
            <person name="Nagai Y."/>
            <person name="Toyoda A."/>
            <person name="Suzuki Y."/>
            <person name="Arimoto A."/>
            <person name="Ishii H."/>
            <person name="Satoh N."/>
            <person name="Nishiyama T."/>
            <person name="Hasebe M."/>
            <person name="Maruyama T."/>
            <person name="Minagawa J."/>
            <person name="Obokata J."/>
            <person name="Shigenobu S."/>
        </authorList>
    </citation>
    <scope>NUCLEOTIDE SEQUENCE [LARGE SCALE GENOMIC DNA]</scope>
</reference>
<feature type="compositionally biased region" description="Polar residues" evidence="7">
    <location>
        <begin position="109"/>
        <end position="129"/>
    </location>
</feature>
<evidence type="ECO:0000256" key="3">
    <source>
        <dbReference type="ARBA" id="ARBA00023136"/>
    </source>
</evidence>
<dbReference type="Pfam" id="PF01086">
    <property type="entry name" value="Clathrin_lg_ch"/>
    <property type="match status" value="1"/>
</dbReference>
<keyword evidence="5 6" id="KW-0968">Cytoplasmic vesicle</keyword>
<sequence>MADFDAFNSAPSEEVDPAADFLAREQSELAGLEDDTFGQQPVNNNQGFDAFEQPGQETAQPEQQNISDGGLMGDFELLGGAGEDGGNDAGLLGENDVLVNGAVDGLDAPSSSSTNGPSNIYEAISQQDTIRAEPEKIRIWREEQKARLEAKDNEEEVRKKELKDKAKKELDDWYKHHSEQLEKTKENNRKHNDVTESQGAAEDAFVKERDEKVPGQSWEKITRLCEFNPKNTKCTKDVSRFRSILLQLKQTPLVR</sequence>
<feature type="compositionally biased region" description="Gly residues" evidence="7">
    <location>
        <begin position="79"/>
        <end position="88"/>
    </location>
</feature>
<comment type="subcellular location">
    <subcellularLocation>
        <location evidence="1 6">Cytoplasmic vesicle membrane</location>
        <topology evidence="1 6">Peripheral membrane protein</topology>
        <orientation evidence="1 6">Cytoplasmic side</orientation>
    </subcellularLocation>
    <subcellularLocation>
        <location evidence="6">Membrane</location>
        <location evidence="6">Coated pit</location>
        <topology evidence="6">Peripheral membrane protein</topology>
        <orientation evidence="6">Cytoplasmic side</orientation>
    </subcellularLocation>
    <text evidence="6">Cytoplasmic face of coated pits and vesicles.</text>
</comment>
<evidence type="ECO:0000256" key="7">
    <source>
        <dbReference type="SAM" id="MobiDB-lite"/>
    </source>
</evidence>
<evidence type="ECO:0000256" key="2">
    <source>
        <dbReference type="ARBA" id="ARBA00005263"/>
    </source>
</evidence>
<dbReference type="GO" id="GO:0005198">
    <property type="term" value="F:structural molecule activity"/>
    <property type="evidence" value="ECO:0007669"/>
    <property type="project" value="InterPro"/>
</dbReference>
<dbReference type="EMBL" id="BLXT01007319">
    <property type="protein sequence ID" value="GFO38489.1"/>
    <property type="molecule type" value="Genomic_DNA"/>
</dbReference>
<organism evidence="8 9">
    <name type="scientific">Plakobranchus ocellatus</name>
    <dbReference type="NCBI Taxonomy" id="259542"/>
    <lineage>
        <taxon>Eukaryota</taxon>
        <taxon>Metazoa</taxon>
        <taxon>Spiralia</taxon>
        <taxon>Lophotrochozoa</taxon>
        <taxon>Mollusca</taxon>
        <taxon>Gastropoda</taxon>
        <taxon>Heterobranchia</taxon>
        <taxon>Euthyneura</taxon>
        <taxon>Panpulmonata</taxon>
        <taxon>Sacoglossa</taxon>
        <taxon>Placobranchoidea</taxon>
        <taxon>Plakobranchidae</taxon>
        <taxon>Plakobranchus</taxon>
    </lineage>
</organism>
<accession>A0AAV4D2U9</accession>
<evidence type="ECO:0000313" key="9">
    <source>
        <dbReference type="Proteomes" id="UP000735302"/>
    </source>
</evidence>
<dbReference type="GO" id="GO:0030130">
    <property type="term" value="C:clathrin coat of trans-Golgi network vesicle"/>
    <property type="evidence" value="ECO:0007669"/>
    <property type="project" value="InterPro"/>
</dbReference>
<dbReference type="PANTHER" id="PTHR10639:SF7">
    <property type="entry name" value="CLATHRIN LIGHT CHAIN"/>
    <property type="match status" value="1"/>
</dbReference>
<gene>
    <name evidence="8" type="ORF">PoB_006499400</name>
</gene>
<evidence type="ECO:0000313" key="8">
    <source>
        <dbReference type="EMBL" id="GFO38489.1"/>
    </source>
</evidence>
<evidence type="ECO:0000256" key="5">
    <source>
        <dbReference type="ARBA" id="ARBA00023329"/>
    </source>
</evidence>
<keyword evidence="4 6" id="KW-0168">Coated pit</keyword>
<dbReference type="GO" id="GO:0099631">
    <property type="term" value="C:postsynaptic endocytic zone cytoplasmic component"/>
    <property type="evidence" value="ECO:0007669"/>
    <property type="project" value="TreeGrafter"/>
</dbReference>
<evidence type="ECO:0000256" key="4">
    <source>
        <dbReference type="ARBA" id="ARBA00023176"/>
    </source>
</evidence>
<dbReference type="AlphaFoldDB" id="A0AAV4D2U9"/>
<name>A0AAV4D2U9_9GAST</name>
<comment type="caution">
    <text evidence="8">The sequence shown here is derived from an EMBL/GenBank/DDBJ whole genome shotgun (WGS) entry which is preliminary data.</text>
</comment>
<comment type="function">
    <text evidence="6">Clathrin is the major protein of the polyhedral coat of coated pits and vesicles.</text>
</comment>
<feature type="compositionally biased region" description="Polar residues" evidence="7">
    <location>
        <begin position="37"/>
        <end position="47"/>
    </location>
</feature>
<dbReference type="GO" id="GO:0032050">
    <property type="term" value="F:clathrin heavy chain binding"/>
    <property type="evidence" value="ECO:0007669"/>
    <property type="project" value="TreeGrafter"/>
</dbReference>
<comment type="similarity">
    <text evidence="2 6">Belongs to the clathrin light chain family.</text>
</comment>
<dbReference type="GO" id="GO:0006886">
    <property type="term" value="P:intracellular protein transport"/>
    <property type="evidence" value="ECO:0007669"/>
    <property type="project" value="InterPro"/>
</dbReference>
<feature type="compositionally biased region" description="Basic and acidic residues" evidence="7">
    <location>
        <begin position="130"/>
        <end position="194"/>
    </location>
</feature>
<dbReference type="GO" id="GO:0030672">
    <property type="term" value="C:synaptic vesicle membrane"/>
    <property type="evidence" value="ECO:0007669"/>
    <property type="project" value="TreeGrafter"/>
</dbReference>
<protein>
    <recommendedName>
        <fullName evidence="6">Clathrin light chain</fullName>
    </recommendedName>
</protein>
<dbReference type="InterPro" id="IPR000996">
    <property type="entry name" value="Clathrin_L-chain"/>
</dbReference>
<keyword evidence="3 6" id="KW-0472">Membrane</keyword>
<dbReference type="PROSITE" id="PS00581">
    <property type="entry name" value="CLATHRIN_LIGHT_CHN_2"/>
    <property type="match status" value="1"/>
</dbReference>
<dbReference type="Proteomes" id="UP000735302">
    <property type="component" value="Unassembled WGS sequence"/>
</dbReference>
<evidence type="ECO:0000256" key="6">
    <source>
        <dbReference type="RuleBase" id="RU363137"/>
    </source>
</evidence>
<keyword evidence="9" id="KW-1185">Reference proteome</keyword>
<dbReference type="GO" id="GO:0030132">
    <property type="term" value="C:clathrin coat of coated pit"/>
    <property type="evidence" value="ECO:0007669"/>
    <property type="project" value="InterPro"/>
</dbReference>
<proteinExistence type="inferred from homology"/>